<keyword evidence="4" id="KW-1185">Reference proteome</keyword>
<reference evidence="3 4" key="1">
    <citation type="submission" date="2017-08" db="EMBL/GenBank/DDBJ databases">
        <title>Identification and genetic characteristics of simultaneous BTEX- and naphthalene-degrading Paraburkholderia sp. BN5 isolated from petroleum-contaminated soil.</title>
        <authorList>
            <person name="Lee Y."/>
            <person name="Jeon C.O."/>
        </authorList>
    </citation>
    <scope>NUCLEOTIDE SEQUENCE [LARGE SCALE GENOMIC DNA]</scope>
    <source>
        <strain evidence="3 4">BN5</strain>
        <plasmid evidence="3 4">pBN2</plasmid>
    </source>
</reference>
<organism evidence="3 4">
    <name type="scientific">Paraburkholderia aromaticivorans</name>
    <dbReference type="NCBI Taxonomy" id="2026199"/>
    <lineage>
        <taxon>Bacteria</taxon>
        <taxon>Pseudomonadati</taxon>
        <taxon>Pseudomonadota</taxon>
        <taxon>Betaproteobacteria</taxon>
        <taxon>Burkholderiales</taxon>
        <taxon>Burkholderiaceae</taxon>
        <taxon>Paraburkholderia</taxon>
    </lineage>
</organism>
<feature type="transmembrane region" description="Helical" evidence="2">
    <location>
        <begin position="231"/>
        <end position="252"/>
    </location>
</feature>
<keyword evidence="2" id="KW-1133">Transmembrane helix</keyword>
<dbReference type="OrthoDB" id="8970698at2"/>
<dbReference type="AlphaFoldDB" id="A0A248VXI8"/>
<evidence type="ECO:0000313" key="4">
    <source>
        <dbReference type="Proteomes" id="UP000215158"/>
    </source>
</evidence>
<sequence length="404" mass="42584">MSNTAALGFRQPSRRFPAFSVRIPAFLLAVLATGISAWISIIAGIERGGAASERLAWAAVGLVLLLGAHLIPALSHGTPLHVRCTAVLLWLVCMVSTGYGHATFFLAAQRHAGEARAALVERDVPAVPALPGRAPDAIAREQARVTHALLVARSTHCTVRCEALDIKRESLAAQLAALETEANEARRREETADREVAARDALNAKADAARNDPVTSRVADVLGAPRGTIDLVFALSMGWLLEGVACLGWMIALSGPSRISSSAADVSVSSSNAAILAGSTPLRASPAEGGTAVEDEHGYRIEVTGSHAIQTGSSGRTDHRMHSVVNSELVQLTSAIADGRVRPTVKEIRRFMQCSQAKAMRLRHQFLEVAGEPQDGLRLAASGAGAGPVRPRLVHSFAEQSQAA</sequence>
<proteinExistence type="predicted"/>
<geneLocation type="plasmid" evidence="3 4">
    <name>pBN2</name>
</geneLocation>
<dbReference type="Proteomes" id="UP000215158">
    <property type="component" value="Plasmid pBN2"/>
</dbReference>
<feature type="transmembrane region" description="Helical" evidence="2">
    <location>
        <begin position="87"/>
        <end position="108"/>
    </location>
</feature>
<evidence type="ECO:0000313" key="3">
    <source>
        <dbReference type="EMBL" id="ASW03734.1"/>
    </source>
</evidence>
<accession>A0A248VXI8</accession>
<evidence type="ECO:0000256" key="1">
    <source>
        <dbReference type="SAM" id="Coils"/>
    </source>
</evidence>
<keyword evidence="2" id="KW-0472">Membrane</keyword>
<keyword evidence="1" id="KW-0175">Coiled coil</keyword>
<feature type="transmembrane region" description="Helical" evidence="2">
    <location>
        <begin position="23"/>
        <end position="43"/>
    </location>
</feature>
<keyword evidence="3" id="KW-0614">Plasmid</keyword>
<keyword evidence="2" id="KW-0812">Transmembrane</keyword>
<evidence type="ECO:0000256" key="2">
    <source>
        <dbReference type="SAM" id="Phobius"/>
    </source>
</evidence>
<name>A0A248VXI8_9BURK</name>
<protein>
    <submittedName>
        <fullName evidence="3">Uncharacterized protein</fullName>
    </submittedName>
</protein>
<dbReference type="KEGG" id="parb:CJU94_36690"/>
<feature type="transmembrane region" description="Helical" evidence="2">
    <location>
        <begin position="55"/>
        <end position="75"/>
    </location>
</feature>
<dbReference type="RefSeq" id="WP_095423513.1">
    <property type="nucleotide sequence ID" value="NZ_CP022992.1"/>
</dbReference>
<feature type="coiled-coil region" evidence="1">
    <location>
        <begin position="161"/>
        <end position="195"/>
    </location>
</feature>
<dbReference type="EMBL" id="CP022992">
    <property type="protein sequence ID" value="ASW03734.1"/>
    <property type="molecule type" value="Genomic_DNA"/>
</dbReference>
<gene>
    <name evidence="3" type="ORF">CJU94_36690</name>
</gene>